<organism evidence="1">
    <name type="scientific">Ascaris suum</name>
    <name type="common">Pig roundworm</name>
    <name type="synonym">Ascaris lumbricoides</name>
    <dbReference type="NCBI Taxonomy" id="6253"/>
    <lineage>
        <taxon>Eukaryota</taxon>
        <taxon>Metazoa</taxon>
        <taxon>Ecdysozoa</taxon>
        <taxon>Nematoda</taxon>
        <taxon>Chromadorea</taxon>
        <taxon>Rhabditida</taxon>
        <taxon>Spirurina</taxon>
        <taxon>Ascaridomorpha</taxon>
        <taxon>Ascaridoidea</taxon>
        <taxon>Ascarididae</taxon>
        <taxon>Ascaris</taxon>
    </lineage>
</organism>
<protein>
    <submittedName>
        <fullName evidence="1">Uncharacterized protein</fullName>
    </submittedName>
</protein>
<accession>F1LCN5</accession>
<proteinExistence type="evidence at transcript level"/>
<dbReference type="EMBL" id="JI177815">
    <property type="protein sequence ID" value="ADY47889.1"/>
    <property type="molecule type" value="mRNA"/>
</dbReference>
<evidence type="ECO:0000313" key="1">
    <source>
        <dbReference type="EMBL" id="ADY47889.1"/>
    </source>
</evidence>
<sequence length="90" mass="10182">MFTCSSAQHPQRSNGERWEREACTRCRQNGAELEGLACDDTDPARLCIQGKCSNSICHDKPQGSYCETEKWRKYVLRTYVKIPALVSAPT</sequence>
<dbReference type="AlphaFoldDB" id="F1LCN5"/>
<reference evidence="1" key="1">
    <citation type="journal article" date="2011" name="Genome Res.">
        <title>Deep small RNA sequencing from the nematode Ascaris reveals conservation, functional diversification, and novel developmental profiles.</title>
        <authorList>
            <person name="Wang J."/>
            <person name="Czech B."/>
            <person name="Crunk A."/>
            <person name="Wallace A."/>
            <person name="Mitreva M."/>
            <person name="Hannon G.J."/>
            <person name="Davis R.E."/>
        </authorList>
    </citation>
    <scope>NUCLEOTIDE SEQUENCE</scope>
</reference>
<name>F1LCN5_ASCSU</name>